<evidence type="ECO:0000313" key="3">
    <source>
        <dbReference type="Proteomes" id="UP001310594"/>
    </source>
</evidence>
<dbReference type="AlphaFoldDB" id="A0AAN8A0Q6"/>
<protein>
    <recommendedName>
        <fullName evidence="1">Heterokaryon incompatibility domain-containing protein</fullName>
    </recommendedName>
</protein>
<dbReference type="PANTHER" id="PTHR24148">
    <property type="entry name" value="ANKYRIN REPEAT DOMAIN-CONTAINING PROTEIN 39 HOMOLOG-RELATED"/>
    <property type="match status" value="1"/>
</dbReference>
<feature type="domain" description="Heterokaryon incompatibility" evidence="1">
    <location>
        <begin position="99"/>
        <end position="311"/>
    </location>
</feature>
<dbReference type="InterPro" id="IPR052895">
    <property type="entry name" value="HetReg/Transcr_Mod"/>
</dbReference>
<sequence length="717" mass="80801">MAVAPPSLPTAESITRTHVVLSLGQYYMRRCEDPKRETLKASDGCSSNSHDGILNSYEYVHLKDHEEIRILRLLSVSGDTIQCTLENVSIGHLHTAHGYYALSYCWGSSYADKEILVDGCVFMVTPTLLAALKAVWRYMKHDGRSVNGIWIDAICIAQAQSKEKSVQVHRMHQVYRNASEVLVWLGDEADGSQRVMLLVQWLNASRSLAKRRSLASDRRTRSRMQQLEERLKTLYDIATDVLVALEEVLTTFNLHEASGEFGYKDIVQPLPTLHDAQRTLFASFPADHSIWSDCDKLMDRDWFSRVWTYQEIKLARNATVLCGEEYANWQAIQSWRVQCFARFRSVGVPPWIFAAFVRYHFPMLHGSAQSQKPATARTSVGTQSLPSLLLQMGARRACDKRDYVFGCLALLDRKISSAISVDYEISPSTVYKSAMRLACSLSGGVDFWCHVVEVFAESTSSGSTSDLPSWCPDLSRMAQHILGWPFQPPEPLSDVVRRAVNPMKSLAFVSCDKVRVAGVVLDEVEESATLAAYASTTKDHTSSKNMACSYFNDHYEQWRDEMAALFPPRNNIQQRWEEGYFYADLHVASSDQKRKCAEYRLACRHVRSKHVKSMLAVSGAANADASEDVYDSMLSNVVGYSMNNGRFFFRSKAGRIGYSPQPTRPGDQICFVGGGNYLHVLSAGLSSWVTYASLEGLDNQKILQMVLTRPWHHFELV</sequence>
<proteinExistence type="predicted"/>
<name>A0AAN8A0Q6_9PEZI</name>
<dbReference type="EMBL" id="JAVRQU010000009">
    <property type="protein sequence ID" value="KAK5698661.1"/>
    <property type="molecule type" value="Genomic_DNA"/>
</dbReference>
<accession>A0AAN8A0Q6</accession>
<comment type="caution">
    <text evidence="2">The sequence shown here is derived from an EMBL/GenBank/DDBJ whole genome shotgun (WGS) entry which is preliminary data.</text>
</comment>
<organism evidence="2 3">
    <name type="scientific">Elasticomyces elasticus</name>
    <dbReference type="NCBI Taxonomy" id="574655"/>
    <lineage>
        <taxon>Eukaryota</taxon>
        <taxon>Fungi</taxon>
        <taxon>Dikarya</taxon>
        <taxon>Ascomycota</taxon>
        <taxon>Pezizomycotina</taxon>
        <taxon>Dothideomycetes</taxon>
        <taxon>Dothideomycetidae</taxon>
        <taxon>Mycosphaerellales</taxon>
        <taxon>Teratosphaeriaceae</taxon>
        <taxon>Elasticomyces</taxon>
    </lineage>
</organism>
<dbReference type="InterPro" id="IPR010730">
    <property type="entry name" value="HET"/>
</dbReference>
<dbReference type="Proteomes" id="UP001310594">
    <property type="component" value="Unassembled WGS sequence"/>
</dbReference>
<evidence type="ECO:0000313" key="2">
    <source>
        <dbReference type="EMBL" id="KAK5698661.1"/>
    </source>
</evidence>
<dbReference type="PANTHER" id="PTHR24148:SF73">
    <property type="entry name" value="HET DOMAIN PROTEIN (AFU_ORTHOLOGUE AFUA_8G01020)"/>
    <property type="match status" value="1"/>
</dbReference>
<gene>
    <name evidence="2" type="ORF">LTR97_006308</name>
</gene>
<evidence type="ECO:0000259" key="1">
    <source>
        <dbReference type="Pfam" id="PF06985"/>
    </source>
</evidence>
<reference evidence="2" key="1">
    <citation type="submission" date="2023-08" db="EMBL/GenBank/DDBJ databases">
        <title>Black Yeasts Isolated from many extreme environments.</title>
        <authorList>
            <person name="Coleine C."/>
            <person name="Stajich J.E."/>
            <person name="Selbmann L."/>
        </authorList>
    </citation>
    <scope>NUCLEOTIDE SEQUENCE</scope>
    <source>
        <strain evidence="2">CCFEE 5810</strain>
    </source>
</reference>
<dbReference type="Pfam" id="PF06985">
    <property type="entry name" value="HET"/>
    <property type="match status" value="1"/>
</dbReference>